<dbReference type="OrthoDB" id="2141514at2759"/>
<name>A0A6A5QM37_AMPQU</name>
<dbReference type="Proteomes" id="UP000800096">
    <property type="component" value="Unassembled WGS sequence"/>
</dbReference>
<gene>
    <name evidence="1" type="ORF">BDU57DRAFT_281996</name>
</gene>
<evidence type="ECO:0000313" key="1">
    <source>
        <dbReference type="EMBL" id="KAF1915746.1"/>
    </source>
</evidence>
<accession>A0A6A5QM37</accession>
<organism evidence="1 2">
    <name type="scientific">Ampelomyces quisqualis</name>
    <name type="common">Powdery mildew agent</name>
    <dbReference type="NCBI Taxonomy" id="50730"/>
    <lineage>
        <taxon>Eukaryota</taxon>
        <taxon>Fungi</taxon>
        <taxon>Dikarya</taxon>
        <taxon>Ascomycota</taxon>
        <taxon>Pezizomycotina</taxon>
        <taxon>Dothideomycetes</taxon>
        <taxon>Pleosporomycetidae</taxon>
        <taxon>Pleosporales</taxon>
        <taxon>Pleosporineae</taxon>
        <taxon>Phaeosphaeriaceae</taxon>
        <taxon>Ampelomyces</taxon>
    </lineage>
</organism>
<keyword evidence="2" id="KW-1185">Reference proteome</keyword>
<protein>
    <submittedName>
        <fullName evidence="1">Uncharacterized protein</fullName>
    </submittedName>
</protein>
<proteinExistence type="predicted"/>
<dbReference type="AlphaFoldDB" id="A0A6A5QM37"/>
<reference evidence="1" key="1">
    <citation type="journal article" date="2020" name="Stud. Mycol.">
        <title>101 Dothideomycetes genomes: a test case for predicting lifestyles and emergence of pathogens.</title>
        <authorList>
            <person name="Haridas S."/>
            <person name="Albert R."/>
            <person name="Binder M."/>
            <person name="Bloem J."/>
            <person name="Labutti K."/>
            <person name="Salamov A."/>
            <person name="Andreopoulos B."/>
            <person name="Baker S."/>
            <person name="Barry K."/>
            <person name="Bills G."/>
            <person name="Bluhm B."/>
            <person name="Cannon C."/>
            <person name="Castanera R."/>
            <person name="Culley D."/>
            <person name="Daum C."/>
            <person name="Ezra D."/>
            <person name="Gonzalez J."/>
            <person name="Henrissat B."/>
            <person name="Kuo A."/>
            <person name="Liang C."/>
            <person name="Lipzen A."/>
            <person name="Lutzoni F."/>
            <person name="Magnuson J."/>
            <person name="Mondo S."/>
            <person name="Nolan M."/>
            <person name="Ohm R."/>
            <person name="Pangilinan J."/>
            <person name="Park H.-J."/>
            <person name="Ramirez L."/>
            <person name="Alfaro M."/>
            <person name="Sun H."/>
            <person name="Tritt A."/>
            <person name="Yoshinaga Y."/>
            <person name="Zwiers L.-H."/>
            <person name="Turgeon B."/>
            <person name="Goodwin S."/>
            <person name="Spatafora J."/>
            <person name="Crous P."/>
            <person name="Grigoriev I."/>
        </authorList>
    </citation>
    <scope>NUCLEOTIDE SEQUENCE</scope>
    <source>
        <strain evidence="1">HMLAC05119</strain>
    </source>
</reference>
<evidence type="ECO:0000313" key="2">
    <source>
        <dbReference type="Proteomes" id="UP000800096"/>
    </source>
</evidence>
<sequence length="77" mass="8879">MMWTMKGQTDAATYFTTSYQTDVRNNAAKGRECTGYEGEIDVMLSRFHLPEYPCTRFPAASPRYQFVHRCTFGLVPE</sequence>
<dbReference type="EMBL" id="ML979136">
    <property type="protein sequence ID" value="KAF1915746.1"/>
    <property type="molecule type" value="Genomic_DNA"/>
</dbReference>